<gene>
    <name evidence="1" type="ORF">KJ970_18540</name>
</gene>
<evidence type="ECO:0000313" key="1">
    <source>
        <dbReference type="EMBL" id="MBU2692921.1"/>
    </source>
</evidence>
<name>A0A948W8Q2_UNCEI</name>
<protein>
    <submittedName>
        <fullName evidence="1">Uncharacterized protein</fullName>
    </submittedName>
</protein>
<organism evidence="1 2">
    <name type="scientific">Eiseniibacteriota bacterium</name>
    <dbReference type="NCBI Taxonomy" id="2212470"/>
    <lineage>
        <taxon>Bacteria</taxon>
        <taxon>Candidatus Eiseniibacteriota</taxon>
    </lineage>
</organism>
<dbReference type="AlphaFoldDB" id="A0A948W8Q2"/>
<dbReference type="EMBL" id="JAHJDP010000105">
    <property type="protein sequence ID" value="MBU2692921.1"/>
    <property type="molecule type" value="Genomic_DNA"/>
</dbReference>
<evidence type="ECO:0000313" key="2">
    <source>
        <dbReference type="Proteomes" id="UP000777784"/>
    </source>
</evidence>
<sequence>MIQEIPLDHHDSRFFTKQLVATSSVLGTFGPIEILTQYLFLQEQARRCNDIDNLQVFEDHANSDRPNFWIIEDNQVVTALFPEGY</sequence>
<dbReference type="Proteomes" id="UP000777784">
    <property type="component" value="Unassembled WGS sequence"/>
</dbReference>
<accession>A0A948W8Q2</accession>
<comment type="caution">
    <text evidence="1">The sequence shown here is derived from an EMBL/GenBank/DDBJ whole genome shotgun (WGS) entry which is preliminary data.</text>
</comment>
<reference evidence="1" key="1">
    <citation type="submission" date="2021-05" db="EMBL/GenBank/DDBJ databases">
        <title>Energy efficiency and biological interactions define the core microbiome of deep oligotrophic groundwater.</title>
        <authorList>
            <person name="Mehrshad M."/>
            <person name="Lopez-Fernandez M."/>
            <person name="Bell E."/>
            <person name="Bernier-Latmani R."/>
            <person name="Bertilsson S."/>
            <person name="Dopson M."/>
        </authorList>
    </citation>
    <scope>NUCLEOTIDE SEQUENCE</scope>
    <source>
        <strain evidence="1">Modern_marine.mb.64</strain>
    </source>
</reference>
<proteinExistence type="predicted"/>